<reference evidence="2" key="1">
    <citation type="journal article" date="2011" name="MBio">
        <title>Novel metabolic attributes of the genus Cyanothece, comprising a group of unicellular nitrogen-fixing Cyanobacteria.</title>
        <authorList>
            <person name="Bandyopadhyay A."/>
            <person name="Elvitigala T."/>
            <person name="Welsh E."/>
            <person name="Stockel J."/>
            <person name="Liberton M."/>
            <person name="Min H."/>
            <person name="Sherman L.A."/>
            <person name="Pakrasi H.B."/>
        </authorList>
    </citation>
    <scope>NUCLEOTIDE SEQUENCE [LARGE SCALE GENOMIC DNA]</scope>
    <source>
        <strain evidence="2">PCC 7822</strain>
    </source>
</reference>
<dbReference type="RefSeq" id="WP_013320807.1">
    <property type="nucleotide sequence ID" value="NC_014501.1"/>
</dbReference>
<name>E0UAF6_GLOV7</name>
<keyword evidence="2" id="KW-1185">Reference proteome</keyword>
<dbReference type="STRING" id="497965.Cyan7822_0661"/>
<dbReference type="KEGG" id="cyj:Cyan7822_0661"/>
<organism evidence="1 2">
    <name type="scientific">Gloeothece verrucosa (strain PCC 7822)</name>
    <name type="common">Cyanothece sp. (strain PCC 7822)</name>
    <dbReference type="NCBI Taxonomy" id="497965"/>
    <lineage>
        <taxon>Bacteria</taxon>
        <taxon>Bacillati</taxon>
        <taxon>Cyanobacteriota</taxon>
        <taxon>Cyanophyceae</taxon>
        <taxon>Oscillatoriophycideae</taxon>
        <taxon>Chroococcales</taxon>
        <taxon>Aphanothecaceae</taxon>
        <taxon>Gloeothece</taxon>
        <taxon>Gloeothece verrucosa</taxon>
    </lineage>
</organism>
<dbReference type="AlphaFoldDB" id="E0UAF6"/>
<protein>
    <submittedName>
        <fullName evidence="1">Uncharacterized protein</fullName>
    </submittedName>
</protein>
<proteinExistence type="predicted"/>
<sequence>MKIPIEEFARRNNICVRKVKALADLGKITLIQHRGKYYVEVD</sequence>
<dbReference type="Proteomes" id="UP000008206">
    <property type="component" value="Chromosome"/>
</dbReference>
<dbReference type="EMBL" id="CP002198">
    <property type="protein sequence ID" value="ADN12697.1"/>
    <property type="molecule type" value="Genomic_DNA"/>
</dbReference>
<evidence type="ECO:0000313" key="1">
    <source>
        <dbReference type="EMBL" id="ADN12697.1"/>
    </source>
</evidence>
<evidence type="ECO:0000313" key="2">
    <source>
        <dbReference type="Proteomes" id="UP000008206"/>
    </source>
</evidence>
<gene>
    <name evidence="1" type="ordered locus">Cyan7822_0661</name>
</gene>
<dbReference type="HOGENOM" id="CLU_3250313_0_0_3"/>
<accession>E0UAF6</accession>